<evidence type="ECO:0000256" key="9">
    <source>
        <dbReference type="ARBA" id="ARBA00037295"/>
    </source>
</evidence>
<proteinExistence type="inferred from homology"/>
<feature type="transmembrane region" description="Helical" evidence="11">
    <location>
        <begin position="156"/>
        <end position="179"/>
    </location>
</feature>
<dbReference type="Pfam" id="PF07690">
    <property type="entry name" value="MFS_1"/>
    <property type="match status" value="1"/>
</dbReference>
<evidence type="ECO:0000256" key="3">
    <source>
        <dbReference type="ARBA" id="ARBA00022448"/>
    </source>
</evidence>
<evidence type="ECO:0000256" key="7">
    <source>
        <dbReference type="ARBA" id="ARBA00022989"/>
    </source>
</evidence>
<protein>
    <recommendedName>
        <fullName evidence="10">Putative proline/betaine transporter</fullName>
    </recommendedName>
</protein>
<reference evidence="13 14" key="1">
    <citation type="submission" date="2016-10" db="EMBL/GenBank/DDBJ databases">
        <authorList>
            <person name="de Groot N.N."/>
        </authorList>
    </citation>
    <scope>NUCLEOTIDE SEQUENCE [LARGE SCALE GENOMIC DNA]</scope>
    <source>
        <strain evidence="13 14">DSM 44468</strain>
    </source>
</reference>
<feature type="domain" description="Major facilitator superfamily (MFS) profile" evidence="12">
    <location>
        <begin position="18"/>
        <end position="424"/>
    </location>
</feature>
<dbReference type="Gene3D" id="1.20.1250.20">
    <property type="entry name" value="MFS general substrate transporter like domains"/>
    <property type="match status" value="2"/>
</dbReference>
<evidence type="ECO:0000256" key="8">
    <source>
        <dbReference type="ARBA" id="ARBA00023136"/>
    </source>
</evidence>
<keyword evidence="3" id="KW-0813">Transport</keyword>
<keyword evidence="6" id="KW-0769">Symport</keyword>
<dbReference type="FunFam" id="1.20.1250.20:FF:000001">
    <property type="entry name" value="Dicarboxylate MFS transporter"/>
    <property type="match status" value="1"/>
</dbReference>
<feature type="transmembrane region" description="Helical" evidence="11">
    <location>
        <begin position="336"/>
        <end position="354"/>
    </location>
</feature>
<dbReference type="AlphaFoldDB" id="A0A1I3L4J6"/>
<feature type="transmembrane region" description="Helical" evidence="11">
    <location>
        <begin position="191"/>
        <end position="210"/>
    </location>
</feature>
<evidence type="ECO:0000313" key="14">
    <source>
        <dbReference type="Proteomes" id="UP000199025"/>
    </source>
</evidence>
<comment type="similarity">
    <text evidence="2">Belongs to the major facilitator superfamily. Metabolite:H+ Symporter (MHS) family (TC 2.A.1.6) family.</text>
</comment>
<keyword evidence="4" id="KW-1003">Cell membrane</keyword>
<evidence type="ECO:0000256" key="1">
    <source>
        <dbReference type="ARBA" id="ARBA00004651"/>
    </source>
</evidence>
<evidence type="ECO:0000256" key="6">
    <source>
        <dbReference type="ARBA" id="ARBA00022847"/>
    </source>
</evidence>
<evidence type="ECO:0000259" key="12">
    <source>
        <dbReference type="PROSITE" id="PS50850"/>
    </source>
</evidence>
<dbReference type="CDD" id="cd17369">
    <property type="entry name" value="MFS_ShiA_like"/>
    <property type="match status" value="1"/>
</dbReference>
<dbReference type="RefSeq" id="WP_245782868.1">
    <property type="nucleotide sequence ID" value="NZ_CBDQZW010000084.1"/>
</dbReference>
<feature type="transmembrane region" description="Helical" evidence="11">
    <location>
        <begin position="91"/>
        <end position="109"/>
    </location>
</feature>
<organism evidence="13 14">
    <name type="scientific">Amycolatopsis sacchari</name>
    <dbReference type="NCBI Taxonomy" id="115433"/>
    <lineage>
        <taxon>Bacteria</taxon>
        <taxon>Bacillati</taxon>
        <taxon>Actinomycetota</taxon>
        <taxon>Actinomycetes</taxon>
        <taxon>Pseudonocardiales</taxon>
        <taxon>Pseudonocardiaceae</taxon>
        <taxon>Amycolatopsis</taxon>
    </lineage>
</organism>
<keyword evidence="5 11" id="KW-0812">Transmembrane</keyword>
<dbReference type="InterPro" id="IPR036259">
    <property type="entry name" value="MFS_trans_sf"/>
</dbReference>
<name>A0A1I3L4J6_9PSEU</name>
<dbReference type="STRING" id="115433.SAMN05421835_101815"/>
<sequence length="440" mass="46941">MNQTRNVVAPARTSGRTVGWASFIGTSVEWYDYHVYSIASALVIGKLFFPAFSSLAGTLAAFATFAVGFVARPVGGILAGHLGDRIGRKRVLLATLITMGASTTLIGLLPTYDTIGPAAPVLLVLLRLVQGISAGGEWGGASLMAVEHAPPAKRGLFGNFTQLGTPAGMFLANVVLLSTTFALPDEAFRSWGWRIPFLLSFVMVLVGYFIRRRAEESPVFRELQQAKETLSVPLAELFRHHKKRILIAVGTFVGNNACGYIFLTFVTAYGTSALGLSRNFLLDVLLVGCVSWFGSMIFFAWLSDRVGRRPVYLGGYAGIIVWAVPFFALLNTANPGLVILAVVVLTFGLAATYGPQAALFAEFFPAAVRMSGSSVSYAVGACLAGGFSPLIATALWGASGTVFAVSAFMIAFCLVSVLAVHALRWYSSTLPEADGSHRRL</sequence>
<dbReference type="PANTHER" id="PTHR43045:SF1">
    <property type="entry name" value="SHIKIMATE TRANSPORTER"/>
    <property type="match status" value="1"/>
</dbReference>
<comment type="subcellular location">
    <subcellularLocation>
        <location evidence="1">Cell membrane</location>
        <topology evidence="1">Multi-pass membrane protein</topology>
    </subcellularLocation>
</comment>
<feature type="transmembrane region" description="Helical" evidence="11">
    <location>
        <begin position="311"/>
        <end position="330"/>
    </location>
</feature>
<dbReference type="PROSITE" id="PS50850">
    <property type="entry name" value="MFS"/>
    <property type="match status" value="1"/>
</dbReference>
<feature type="transmembrane region" description="Helical" evidence="11">
    <location>
        <begin position="280"/>
        <end position="302"/>
    </location>
</feature>
<accession>A0A1I3L4J6</accession>
<comment type="function">
    <text evidence="9">May be a proton symporter involved in the uptake of osmolytes such as proline and glycine betaine.</text>
</comment>
<evidence type="ECO:0000256" key="10">
    <source>
        <dbReference type="ARBA" id="ARBA00039918"/>
    </source>
</evidence>
<dbReference type="GO" id="GO:0005886">
    <property type="term" value="C:plasma membrane"/>
    <property type="evidence" value="ECO:0007669"/>
    <property type="project" value="UniProtKB-SubCell"/>
</dbReference>
<keyword evidence="14" id="KW-1185">Reference proteome</keyword>
<feature type="transmembrane region" description="Helical" evidence="11">
    <location>
        <begin position="375"/>
        <end position="396"/>
    </location>
</feature>
<dbReference type="Proteomes" id="UP000199025">
    <property type="component" value="Unassembled WGS sequence"/>
</dbReference>
<dbReference type="InterPro" id="IPR011701">
    <property type="entry name" value="MFS"/>
</dbReference>
<feature type="transmembrane region" description="Helical" evidence="11">
    <location>
        <begin position="245"/>
        <end position="268"/>
    </location>
</feature>
<keyword evidence="8 11" id="KW-0472">Membrane</keyword>
<keyword evidence="7 11" id="KW-1133">Transmembrane helix</keyword>
<dbReference type="InterPro" id="IPR020846">
    <property type="entry name" value="MFS_dom"/>
</dbReference>
<evidence type="ECO:0000256" key="4">
    <source>
        <dbReference type="ARBA" id="ARBA00022475"/>
    </source>
</evidence>
<dbReference type="EMBL" id="FORP01000001">
    <property type="protein sequence ID" value="SFI79621.1"/>
    <property type="molecule type" value="Genomic_DNA"/>
</dbReference>
<evidence type="ECO:0000256" key="2">
    <source>
        <dbReference type="ARBA" id="ARBA00008240"/>
    </source>
</evidence>
<dbReference type="PANTHER" id="PTHR43045">
    <property type="entry name" value="SHIKIMATE TRANSPORTER"/>
    <property type="match status" value="1"/>
</dbReference>
<evidence type="ECO:0000256" key="5">
    <source>
        <dbReference type="ARBA" id="ARBA00022692"/>
    </source>
</evidence>
<feature type="transmembrane region" description="Helical" evidence="11">
    <location>
        <begin position="402"/>
        <end position="423"/>
    </location>
</feature>
<dbReference type="GO" id="GO:0015293">
    <property type="term" value="F:symporter activity"/>
    <property type="evidence" value="ECO:0007669"/>
    <property type="project" value="UniProtKB-KW"/>
</dbReference>
<evidence type="ECO:0000256" key="11">
    <source>
        <dbReference type="SAM" id="Phobius"/>
    </source>
</evidence>
<dbReference type="SUPFAM" id="SSF103473">
    <property type="entry name" value="MFS general substrate transporter"/>
    <property type="match status" value="1"/>
</dbReference>
<evidence type="ECO:0000313" key="13">
    <source>
        <dbReference type="EMBL" id="SFI79621.1"/>
    </source>
</evidence>
<gene>
    <name evidence="13" type="ORF">SAMN05421835_101815</name>
</gene>